<protein>
    <submittedName>
        <fullName evidence="1">Uncharacterized protein</fullName>
    </submittedName>
</protein>
<dbReference type="Proteomes" id="UP001165044">
    <property type="component" value="Unassembled WGS sequence"/>
</dbReference>
<dbReference type="EMBL" id="BSDC01000003">
    <property type="protein sequence ID" value="GLH67763.1"/>
    <property type="molecule type" value="Genomic_DNA"/>
</dbReference>
<gene>
    <name evidence="1" type="ORF">GETHED_21270</name>
</gene>
<organism evidence="1 2">
    <name type="scientific">Geothrix edaphica</name>
    <dbReference type="NCBI Taxonomy" id="2927976"/>
    <lineage>
        <taxon>Bacteria</taxon>
        <taxon>Pseudomonadati</taxon>
        <taxon>Acidobacteriota</taxon>
        <taxon>Holophagae</taxon>
        <taxon>Holophagales</taxon>
        <taxon>Holophagaceae</taxon>
        <taxon>Geothrix</taxon>
    </lineage>
</organism>
<evidence type="ECO:0000313" key="2">
    <source>
        <dbReference type="Proteomes" id="UP001165044"/>
    </source>
</evidence>
<evidence type="ECO:0000313" key="1">
    <source>
        <dbReference type="EMBL" id="GLH67763.1"/>
    </source>
</evidence>
<proteinExistence type="predicted"/>
<accession>A0ABQ5PZF7</accession>
<reference evidence="1" key="1">
    <citation type="journal article" date="2023" name="Antonie Van Leeuwenhoek">
        <title>Mesoterricola silvestris gen. nov., sp. nov., Mesoterricola sediminis sp. nov., Geothrix oryzae sp. nov., Geothrix edaphica sp. nov., Geothrix rubra sp. nov., and Geothrix limicola sp. nov., six novel members of Acidobacteriota isolated from soils.</title>
        <authorList>
            <person name="Itoh H."/>
            <person name="Sugisawa Y."/>
            <person name="Mise K."/>
            <person name="Xu Z."/>
            <person name="Kuniyasu M."/>
            <person name="Ushijima N."/>
            <person name="Kawano K."/>
            <person name="Kobayashi E."/>
            <person name="Shiratori Y."/>
            <person name="Masuda Y."/>
            <person name="Senoo K."/>
        </authorList>
    </citation>
    <scope>NUCLEOTIDE SEQUENCE</scope>
    <source>
        <strain evidence="1">Red802</strain>
    </source>
</reference>
<keyword evidence="2" id="KW-1185">Reference proteome</keyword>
<sequence length="97" mass="10629">MDSSTGTVTSSGFTYIDPDLSEKSDGSNLYFDIGGIPVIATAPNKIFTVGWIRKQGSLAGPYNATAEFIVNIQWDESVSKTNVKQTRYFSVSRNVRL</sequence>
<comment type="caution">
    <text evidence="1">The sequence shown here is derived from an EMBL/GenBank/DDBJ whole genome shotgun (WGS) entry which is preliminary data.</text>
</comment>
<name>A0ABQ5PZF7_9BACT</name>